<dbReference type="CDD" id="cd06260">
    <property type="entry name" value="DUF820-like"/>
    <property type="match status" value="1"/>
</dbReference>
<gene>
    <name evidence="2" type="ORF">IC229_02315</name>
</gene>
<dbReference type="Pfam" id="PF05685">
    <property type="entry name" value="Uma2"/>
    <property type="match status" value="1"/>
</dbReference>
<keyword evidence="2" id="KW-0540">Nuclease</keyword>
<keyword evidence="3" id="KW-1185">Reference proteome</keyword>
<feature type="domain" description="Putative restriction endonuclease" evidence="1">
    <location>
        <begin position="17"/>
        <end position="188"/>
    </location>
</feature>
<dbReference type="InterPro" id="IPR008538">
    <property type="entry name" value="Uma2"/>
</dbReference>
<dbReference type="AlphaFoldDB" id="A0A926Y027"/>
<dbReference type="EMBL" id="JACWZY010000001">
    <property type="protein sequence ID" value="MBD2699455.1"/>
    <property type="molecule type" value="Genomic_DNA"/>
</dbReference>
<accession>A0A926Y027</accession>
<dbReference type="SUPFAM" id="SSF52980">
    <property type="entry name" value="Restriction endonuclease-like"/>
    <property type="match status" value="1"/>
</dbReference>
<proteinExistence type="predicted"/>
<keyword evidence="2" id="KW-0255">Endonuclease</keyword>
<dbReference type="InterPro" id="IPR012296">
    <property type="entry name" value="Nuclease_put_TT1808"/>
</dbReference>
<dbReference type="PANTHER" id="PTHR34107">
    <property type="entry name" value="SLL0198 PROTEIN-RELATED"/>
    <property type="match status" value="1"/>
</dbReference>
<protein>
    <submittedName>
        <fullName evidence="2">Uma2 family endonuclease</fullName>
    </submittedName>
</protein>
<evidence type="ECO:0000313" key="2">
    <source>
        <dbReference type="EMBL" id="MBD2699455.1"/>
    </source>
</evidence>
<dbReference type="Gene3D" id="3.90.1570.10">
    <property type="entry name" value="tt1808, chain A"/>
    <property type="match status" value="1"/>
</dbReference>
<evidence type="ECO:0000259" key="1">
    <source>
        <dbReference type="Pfam" id="PF05685"/>
    </source>
</evidence>
<name>A0A926Y027_9BACT</name>
<reference evidence="2" key="1">
    <citation type="submission" date="2020-09" db="EMBL/GenBank/DDBJ databases">
        <authorList>
            <person name="Kim M.K."/>
        </authorList>
    </citation>
    <scope>NUCLEOTIDE SEQUENCE</scope>
    <source>
        <strain evidence="2">BT702</strain>
    </source>
</reference>
<dbReference type="InterPro" id="IPR011335">
    <property type="entry name" value="Restrct_endonuc-II-like"/>
</dbReference>
<dbReference type="PANTHER" id="PTHR34107:SF7">
    <property type="entry name" value="SLR2092 PROTEIN"/>
    <property type="match status" value="1"/>
</dbReference>
<sequence>MESIRVRLPADLRMNDDKFMRFCQSNSDLKFERRKNGDVIFMANSDGETGNYNFEIAARFGFWNRQAKFGKFFDSSTAFRLADTSIMSPDVAAISQSRWDALTSDERRKILHLCPDFVLELRSPSDRPKDCFEKMDDWINNGCRLGWLIDLANQTTYVYRSNQPREEITGLGVLDGEDVLPGFSLDVALLIA</sequence>
<evidence type="ECO:0000313" key="3">
    <source>
        <dbReference type="Proteomes" id="UP000598820"/>
    </source>
</evidence>
<organism evidence="2 3">
    <name type="scientific">Spirosoma profusum</name>
    <dbReference type="NCBI Taxonomy" id="2771354"/>
    <lineage>
        <taxon>Bacteria</taxon>
        <taxon>Pseudomonadati</taxon>
        <taxon>Bacteroidota</taxon>
        <taxon>Cytophagia</taxon>
        <taxon>Cytophagales</taxon>
        <taxon>Cytophagaceae</taxon>
        <taxon>Spirosoma</taxon>
    </lineage>
</organism>
<comment type="caution">
    <text evidence="2">The sequence shown here is derived from an EMBL/GenBank/DDBJ whole genome shotgun (WGS) entry which is preliminary data.</text>
</comment>
<dbReference type="Proteomes" id="UP000598820">
    <property type="component" value="Unassembled WGS sequence"/>
</dbReference>
<dbReference type="GO" id="GO:0004519">
    <property type="term" value="F:endonuclease activity"/>
    <property type="evidence" value="ECO:0007669"/>
    <property type="project" value="UniProtKB-KW"/>
</dbReference>
<dbReference type="RefSeq" id="WP_190885294.1">
    <property type="nucleotide sequence ID" value="NZ_JACWZY010000001.1"/>
</dbReference>
<keyword evidence="2" id="KW-0378">Hydrolase</keyword>